<feature type="repeat" description="ANK" evidence="3">
    <location>
        <begin position="325"/>
        <end position="352"/>
    </location>
</feature>
<dbReference type="PROSITE" id="PS50297">
    <property type="entry name" value="ANK_REP_REGION"/>
    <property type="match status" value="2"/>
</dbReference>
<keyword evidence="1" id="KW-0677">Repeat</keyword>
<reference evidence="4" key="1">
    <citation type="submission" date="2023-03" db="EMBL/GenBank/DDBJ databases">
        <authorList>
            <person name="Julca I."/>
        </authorList>
    </citation>
    <scope>NUCLEOTIDE SEQUENCE</scope>
</reference>
<protein>
    <submittedName>
        <fullName evidence="4">OLC1v1007430C1</fullName>
    </submittedName>
</protein>
<sequence>MRTEFLTTSSTPSSSRTRYTLTKKQILGTTWGDSEFQDVWYMPLAGDPEDEDRVSHRESEVEDVVGRQTFLYIPLTKVFKVLPPNLFGDCSTSFISIGWDDSHFRVALVHSSKEDFGPRKLKAIEIYSLRTWMEIGVSCGGIVVKSDFFFYRRGEVYFVTKVGGCWCLMVIDAYGGAQRQISLPVTDIDDIQFEVAELGKGGGLLSILYQYGDQREFWILKDLANELELDKGSGIPDSFSRIQVPGSCFSVIQGHILVYRDPETKQSAMTLSVESGNIDAIQVLIEAGYVLDCSVDLFLHDAAAMERLDLLEILCLGYPDLDLDFHLAAIQGNLSVIRFLVSSGTDPDVLDCRRWTPLHYATEEGHVQVVEYLLNQSISAKYTRARDGKTAYDIALEEGHSQLYHILYSGDVLHSAARRGDIESIQACLAESGGVANVDLNSRDQNGWTPLHRAAFKGKIECENACQPWSSA</sequence>
<keyword evidence="2 3" id="KW-0040">ANK repeat</keyword>
<dbReference type="Pfam" id="PF13637">
    <property type="entry name" value="Ank_4"/>
    <property type="match status" value="1"/>
</dbReference>
<evidence type="ECO:0000256" key="2">
    <source>
        <dbReference type="ARBA" id="ARBA00023043"/>
    </source>
</evidence>
<dbReference type="InterPro" id="IPR002110">
    <property type="entry name" value="Ankyrin_rpt"/>
</dbReference>
<accession>A0AAV1DJB2</accession>
<dbReference type="PROSITE" id="PS50088">
    <property type="entry name" value="ANK_REPEAT"/>
    <property type="match status" value="2"/>
</dbReference>
<dbReference type="SMART" id="SM00248">
    <property type="entry name" value="ANK"/>
    <property type="match status" value="4"/>
</dbReference>
<gene>
    <name evidence="4" type="ORF">OLC1_LOCUS16131</name>
</gene>
<keyword evidence="5" id="KW-1185">Reference proteome</keyword>
<evidence type="ECO:0000313" key="5">
    <source>
        <dbReference type="Proteomes" id="UP001161247"/>
    </source>
</evidence>
<dbReference type="PANTHER" id="PTHR24123">
    <property type="entry name" value="ANKYRIN REPEAT-CONTAINING"/>
    <property type="match status" value="1"/>
</dbReference>
<dbReference type="EMBL" id="OX459122">
    <property type="protein sequence ID" value="CAI9107944.1"/>
    <property type="molecule type" value="Genomic_DNA"/>
</dbReference>
<dbReference type="Pfam" id="PF12796">
    <property type="entry name" value="Ank_2"/>
    <property type="match status" value="1"/>
</dbReference>
<feature type="repeat" description="ANK" evidence="3">
    <location>
        <begin position="353"/>
        <end position="385"/>
    </location>
</feature>
<dbReference type="SUPFAM" id="SSF48403">
    <property type="entry name" value="Ankyrin repeat"/>
    <property type="match status" value="1"/>
</dbReference>
<dbReference type="AlphaFoldDB" id="A0AAV1DJB2"/>
<dbReference type="InterPro" id="IPR036770">
    <property type="entry name" value="Ankyrin_rpt-contain_sf"/>
</dbReference>
<name>A0AAV1DJB2_OLDCO</name>
<dbReference type="PANTHER" id="PTHR24123:SF33">
    <property type="entry name" value="PROTEIN HOS4"/>
    <property type="match status" value="1"/>
</dbReference>
<dbReference type="InterPro" id="IPR051165">
    <property type="entry name" value="Multifunctional_ANK_Repeat"/>
</dbReference>
<proteinExistence type="predicted"/>
<evidence type="ECO:0000256" key="1">
    <source>
        <dbReference type="ARBA" id="ARBA00022737"/>
    </source>
</evidence>
<evidence type="ECO:0000256" key="3">
    <source>
        <dbReference type="PROSITE-ProRule" id="PRU00023"/>
    </source>
</evidence>
<evidence type="ECO:0000313" key="4">
    <source>
        <dbReference type="EMBL" id="CAI9107944.1"/>
    </source>
</evidence>
<dbReference type="Proteomes" id="UP001161247">
    <property type="component" value="Chromosome 5"/>
</dbReference>
<organism evidence="4 5">
    <name type="scientific">Oldenlandia corymbosa var. corymbosa</name>
    <dbReference type="NCBI Taxonomy" id="529605"/>
    <lineage>
        <taxon>Eukaryota</taxon>
        <taxon>Viridiplantae</taxon>
        <taxon>Streptophyta</taxon>
        <taxon>Embryophyta</taxon>
        <taxon>Tracheophyta</taxon>
        <taxon>Spermatophyta</taxon>
        <taxon>Magnoliopsida</taxon>
        <taxon>eudicotyledons</taxon>
        <taxon>Gunneridae</taxon>
        <taxon>Pentapetalae</taxon>
        <taxon>asterids</taxon>
        <taxon>lamiids</taxon>
        <taxon>Gentianales</taxon>
        <taxon>Rubiaceae</taxon>
        <taxon>Rubioideae</taxon>
        <taxon>Spermacoceae</taxon>
        <taxon>Hedyotis-Oldenlandia complex</taxon>
        <taxon>Oldenlandia</taxon>
    </lineage>
</organism>
<dbReference type="Gene3D" id="1.25.40.20">
    <property type="entry name" value="Ankyrin repeat-containing domain"/>
    <property type="match status" value="2"/>
</dbReference>